<dbReference type="Proteomes" id="UP001186944">
    <property type="component" value="Unassembled WGS sequence"/>
</dbReference>
<comment type="caution">
    <text evidence="1">The sequence shown here is derived from an EMBL/GenBank/DDBJ whole genome shotgun (WGS) entry which is preliminary data.</text>
</comment>
<organism evidence="1 2">
    <name type="scientific">Pinctada imbricata</name>
    <name type="common">Atlantic pearl-oyster</name>
    <name type="synonym">Pinctada martensii</name>
    <dbReference type="NCBI Taxonomy" id="66713"/>
    <lineage>
        <taxon>Eukaryota</taxon>
        <taxon>Metazoa</taxon>
        <taxon>Spiralia</taxon>
        <taxon>Lophotrochozoa</taxon>
        <taxon>Mollusca</taxon>
        <taxon>Bivalvia</taxon>
        <taxon>Autobranchia</taxon>
        <taxon>Pteriomorphia</taxon>
        <taxon>Pterioida</taxon>
        <taxon>Pterioidea</taxon>
        <taxon>Pteriidae</taxon>
        <taxon>Pinctada</taxon>
    </lineage>
</organism>
<keyword evidence="2" id="KW-1185">Reference proteome</keyword>
<proteinExistence type="predicted"/>
<gene>
    <name evidence="1" type="ORF">FSP39_022286</name>
</gene>
<accession>A0AA88XSK1</accession>
<dbReference type="EMBL" id="VSWD01000012">
    <property type="protein sequence ID" value="KAK3086707.1"/>
    <property type="molecule type" value="Genomic_DNA"/>
</dbReference>
<sequence>MIETFKILRGVYDPEVASNILVLDETSRTRGNDLKLKKFHCNKNIRKYSFTRRITDTWNSLPNKVINAKSVKHFEIALDRHWEHQDVKFDYTADINTQEVDIVADTASAH</sequence>
<reference evidence="1" key="1">
    <citation type="submission" date="2019-08" db="EMBL/GenBank/DDBJ databases">
        <title>The improved chromosome-level genome for the pearl oyster Pinctada fucata martensii using PacBio sequencing and Hi-C.</title>
        <authorList>
            <person name="Zheng Z."/>
        </authorList>
    </citation>
    <scope>NUCLEOTIDE SEQUENCE</scope>
    <source>
        <strain evidence="1">ZZ-2019</strain>
        <tissue evidence="1">Adductor muscle</tissue>
    </source>
</reference>
<name>A0AA88XSK1_PINIB</name>
<evidence type="ECO:0000313" key="2">
    <source>
        <dbReference type="Proteomes" id="UP001186944"/>
    </source>
</evidence>
<evidence type="ECO:0000313" key="1">
    <source>
        <dbReference type="EMBL" id="KAK3086707.1"/>
    </source>
</evidence>
<protein>
    <submittedName>
        <fullName evidence="1">Uncharacterized protein</fullName>
    </submittedName>
</protein>
<dbReference type="AlphaFoldDB" id="A0AA88XSK1"/>